<feature type="transmembrane region" description="Helical" evidence="1">
    <location>
        <begin position="70"/>
        <end position="90"/>
    </location>
</feature>
<dbReference type="AlphaFoldDB" id="A0A7S4RXT2"/>
<keyword evidence="1" id="KW-0472">Membrane</keyword>
<dbReference type="EMBL" id="HBNS01031810">
    <property type="protein sequence ID" value="CAE4626298.1"/>
    <property type="molecule type" value="Transcribed_RNA"/>
</dbReference>
<proteinExistence type="predicted"/>
<gene>
    <name evidence="2" type="ORF">DBRI00130_LOCUS24924</name>
</gene>
<evidence type="ECO:0000256" key="1">
    <source>
        <dbReference type="SAM" id="Phobius"/>
    </source>
</evidence>
<organism evidence="2">
    <name type="scientific">Ditylum brightwellii</name>
    <dbReference type="NCBI Taxonomy" id="49249"/>
    <lineage>
        <taxon>Eukaryota</taxon>
        <taxon>Sar</taxon>
        <taxon>Stramenopiles</taxon>
        <taxon>Ochrophyta</taxon>
        <taxon>Bacillariophyta</taxon>
        <taxon>Mediophyceae</taxon>
        <taxon>Lithodesmiophycidae</taxon>
        <taxon>Lithodesmiales</taxon>
        <taxon>Lithodesmiaceae</taxon>
        <taxon>Ditylum</taxon>
    </lineage>
</organism>
<reference evidence="2" key="1">
    <citation type="submission" date="2021-01" db="EMBL/GenBank/DDBJ databases">
        <authorList>
            <person name="Corre E."/>
            <person name="Pelletier E."/>
            <person name="Niang G."/>
            <person name="Scheremetjew M."/>
            <person name="Finn R."/>
            <person name="Kale V."/>
            <person name="Holt S."/>
            <person name="Cochrane G."/>
            <person name="Meng A."/>
            <person name="Brown T."/>
            <person name="Cohen L."/>
        </authorList>
    </citation>
    <scope>NUCLEOTIDE SEQUENCE</scope>
    <source>
        <strain evidence="2">GSO104</strain>
    </source>
</reference>
<keyword evidence="1" id="KW-0812">Transmembrane</keyword>
<sequence length="120" mass="13549">MAPIATVGGTTTGDMYVPPIVPILESANVGFCKSVLVNVPSFACKLVIRSWNGSCTNKVRNKDENHKYNIYSFLFLHTLSYISLQAICLLSPNKYLQKKKLLYTKKHTHTHTHTRHEMLA</sequence>
<evidence type="ECO:0000313" key="2">
    <source>
        <dbReference type="EMBL" id="CAE4626298.1"/>
    </source>
</evidence>
<accession>A0A7S4RXT2</accession>
<protein>
    <submittedName>
        <fullName evidence="2">Uncharacterized protein</fullName>
    </submittedName>
</protein>
<keyword evidence="1" id="KW-1133">Transmembrane helix</keyword>
<name>A0A7S4RXT2_9STRA</name>